<organism evidence="2 3">
    <name type="scientific">Falsiporphyromonas endometrii</name>
    <dbReference type="NCBI Taxonomy" id="1387297"/>
    <lineage>
        <taxon>Bacteria</taxon>
        <taxon>Pseudomonadati</taxon>
        <taxon>Bacteroidota</taxon>
        <taxon>Bacteroidia</taxon>
        <taxon>Bacteroidales</taxon>
        <taxon>Porphyromonadaceae</taxon>
        <taxon>Falsiporphyromonas</taxon>
    </lineage>
</organism>
<gene>
    <name evidence="2" type="ORF">ACFO3G_03875</name>
</gene>
<keyword evidence="3" id="KW-1185">Reference proteome</keyword>
<comment type="caution">
    <text evidence="2">The sequence shown here is derived from an EMBL/GenBank/DDBJ whole genome shotgun (WGS) entry which is preliminary data.</text>
</comment>
<dbReference type="Proteomes" id="UP001596020">
    <property type="component" value="Unassembled WGS sequence"/>
</dbReference>
<reference evidence="3" key="1">
    <citation type="journal article" date="2019" name="Int. J. Syst. Evol. Microbiol.">
        <title>The Global Catalogue of Microorganisms (GCM) 10K type strain sequencing project: providing services to taxonomists for standard genome sequencing and annotation.</title>
        <authorList>
            <consortium name="The Broad Institute Genomics Platform"/>
            <consortium name="The Broad Institute Genome Sequencing Center for Infectious Disease"/>
            <person name="Wu L."/>
            <person name="Ma J."/>
        </authorList>
    </citation>
    <scope>NUCLEOTIDE SEQUENCE [LARGE SCALE GENOMIC DNA]</scope>
    <source>
        <strain evidence="3">CGMCC 4.7357</strain>
    </source>
</reference>
<feature type="signal peptide" evidence="1">
    <location>
        <begin position="1"/>
        <end position="23"/>
    </location>
</feature>
<name>A0ABV9K759_9PORP</name>
<sequence>MKRQLSIAIIGLLVGLCMTSCSSDDKNEPQKVDAVSFEKVVPTQFGATYDELKSSNELIKTGVFDEKERTCTFTPSDEVFGKSFVSVALHFDTNNIYRYATIEAKEFAHLASAQFKQMLQDDGWNTYEGVEVKDKELLLKKGDFIMRVFTEAGWAVTKPTILLGPDNQKVESWTRIKDLKNTSIGIWSPLAALGCRKSLFEAYEQLWGHTVNAERTNVKNGFYAYNTGDSKFPLIGYYYDLDTDSWLEECTIHMDYDNPPSAEELEKYVLSLGFFDTGLRDKDGNKFFYNRETKVTCGLFINNPNNLPKGKFSPRMDFMLKADIEDQLPQEKVDIPWPLTRFEKATMEEALKHFEDMGYKPKDMGGYYVIENQNPDFPQISIFSTDDPKIYGCVFMTARDMKVMQSPDIIRQIEAHGYVLKKGPAIPTYVNEAEDAEVQISNVEGTGFMGLGLILSQKSV</sequence>
<dbReference type="RefSeq" id="WP_380078156.1">
    <property type="nucleotide sequence ID" value="NZ_JBHSGO010000120.1"/>
</dbReference>
<protein>
    <submittedName>
        <fullName evidence="2">Uncharacterized protein</fullName>
    </submittedName>
</protein>
<evidence type="ECO:0000313" key="3">
    <source>
        <dbReference type="Proteomes" id="UP001596020"/>
    </source>
</evidence>
<accession>A0ABV9K759</accession>
<proteinExistence type="predicted"/>
<evidence type="ECO:0000256" key="1">
    <source>
        <dbReference type="SAM" id="SignalP"/>
    </source>
</evidence>
<keyword evidence="1" id="KW-0732">Signal</keyword>
<evidence type="ECO:0000313" key="2">
    <source>
        <dbReference type="EMBL" id="MFC4665750.1"/>
    </source>
</evidence>
<dbReference type="EMBL" id="JBHSGO010000120">
    <property type="protein sequence ID" value="MFC4665750.1"/>
    <property type="molecule type" value="Genomic_DNA"/>
</dbReference>
<feature type="chain" id="PRO_5045927672" evidence="1">
    <location>
        <begin position="24"/>
        <end position="460"/>
    </location>
</feature>